<dbReference type="NCBIfam" id="TIGR00065">
    <property type="entry name" value="ftsZ"/>
    <property type="match status" value="1"/>
</dbReference>
<dbReference type="AlphaFoldDB" id="A0A1L9C457"/>
<dbReference type="PRINTS" id="PR00423">
    <property type="entry name" value="CELLDVISFTSZ"/>
</dbReference>
<proteinExistence type="inferred from homology"/>
<dbReference type="GO" id="GO:0032153">
    <property type="term" value="C:cell division site"/>
    <property type="evidence" value="ECO:0007669"/>
    <property type="project" value="UniProtKB-UniRule"/>
</dbReference>
<name>A0A1L9C457_9EURY</name>
<feature type="binding site" evidence="8">
    <location>
        <begin position="44"/>
        <end position="48"/>
    </location>
    <ligand>
        <name>GTP</name>
        <dbReference type="ChEBI" id="CHEBI:37565"/>
    </ligand>
</feature>
<evidence type="ECO:0000256" key="3">
    <source>
        <dbReference type="ARBA" id="ARBA00022618"/>
    </source>
</evidence>
<comment type="function">
    <text evidence="8">Essential cell division protein that forms a contractile ring structure (Z ring) at the future cell division site. The regulation of the ring assembly controls the timing and the location of cell division. One of the functions of the FtsZ ring is to recruit other cell division proteins to the septum to produce a new cell wall between the dividing cells. Binds GTP and shows GTPase activity.</text>
</comment>
<dbReference type="Proteomes" id="UP000185713">
    <property type="component" value="Unassembled WGS sequence"/>
</dbReference>
<dbReference type="SUPFAM" id="SSF55307">
    <property type="entry name" value="Tubulin C-terminal domain-like"/>
    <property type="match status" value="1"/>
</dbReference>
<sequence length="388" mass="41733">MNVQSIVQDALKLSEQEREYRQNFEDEEDFEFGLPRITIVGCGGAGNNTINRLYNIGIEGAETIAINTDKQHLDHIRADKKILVGKTLTRGLGAGGFPEVGAKAADLARGTLEEVFKESDLVFVTAGMGGGTGTGVAPVVADIAKEQGAIVVGMVSSPFRVERARAVKAEEGIEDFRLAADTVIVLDNNRLLNYVPNLPIEQAFSVMDQLIAETVKGITETITQPSLINLDYADIRAIMGCGGVAVMLVGESKNQDKSEDVVRAALNHPLLDVDYRGATGSLVHITGGPDLSLKEAEEVAASLTYELSSNANVIWGARIRDDYEGKIRVMAIMTGVQSAQVLGPQYQADIVEKNTESRYTKVPNGSRQVVEPMNRSSDNGGSIIDIIN</sequence>
<reference evidence="14 15" key="1">
    <citation type="submission" date="2014-12" db="EMBL/GenBank/DDBJ databases">
        <title>The genome sequence of Methanohalophilus portucalensis strain FDF1.</title>
        <authorList>
            <person name="Lai M.-C."/>
            <person name="Lai S.-J."/>
        </authorList>
    </citation>
    <scope>NUCLEOTIDE SEQUENCE [LARGE SCALE GENOMIC DNA]</scope>
    <source>
        <strain evidence="14 15">FDF-1</strain>
    </source>
</reference>
<evidence type="ECO:0000256" key="9">
    <source>
        <dbReference type="NCBIfam" id="TIGR00065"/>
    </source>
</evidence>
<evidence type="ECO:0000313" key="14">
    <source>
        <dbReference type="EMBL" id="OJH49241.1"/>
    </source>
</evidence>
<dbReference type="FunFam" id="3.30.1330.20:FF:000008">
    <property type="entry name" value="Cell division protein FtsZ"/>
    <property type="match status" value="1"/>
</dbReference>
<evidence type="ECO:0000256" key="5">
    <source>
        <dbReference type="ARBA" id="ARBA00023134"/>
    </source>
</evidence>
<evidence type="ECO:0000256" key="6">
    <source>
        <dbReference type="ARBA" id="ARBA00023210"/>
    </source>
</evidence>
<keyword evidence="2 8" id="KW-0963">Cytoplasm</keyword>
<feature type="binding site" evidence="8">
    <location>
        <position position="162"/>
    </location>
    <ligand>
        <name>GTP</name>
        <dbReference type="ChEBI" id="CHEBI:37565"/>
    </ligand>
</feature>
<dbReference type="SUPFAM" id="SSF52490">
    <property type="entry name" value="Tubulin nucleotide-binding domain-like"/>
    <property type="match status" value="1"/>
</dbReference>
<dbReference type="GO" id="GO:0005737">
    <property type="term" value="C:cytoplasm"/>
    <property type="evidence" value="ECO:0007669"/>
    <property type="project" value="UniProtKB-SubCell"/>
</dbReference>
<dbReference type="InterPro" id="IPR000158">
    <property type="entry name" value="Cell_div_FtsZ"/>
</dbReference>
<dbReference type="Pfam" id="PF00091">
    <property type="entry name" value="Tubulin"/>
    <property type="match status" value="1"/>
</dbReference>
<keyword evidence="5 8" id="KW-0342">GTP-binding</keyword>
<comment type="subcellular location">
    <subcellularLocation>
        <location evidence="8">Cytoplasm</location>
    </subcellularLocation>
    <text evidence="8">Assembles at midcell at the inner surface of the cytoplasmic membrane.</text>
</comment>
<keyword evidence="7 8" id="KW-0131">Cell cycle</keyword>
<evidence type="ECO:0000256" key="8">
    <source>
        <dbReference type="HAMAP-Rule" id="MF_00909"/>
    </source>
</evidence>
<feature type="binding site" evidence="8">
    <location>
        <position position="208"/>
    </location>
    <ligand>
        <name>GTP</name>
        <dbReference type="ChEBI" id="CHEBI:37565"/>
    </ligand>
</feature>
<evidence type="ECO:0000256" key="1">
    <source>
        <dbReference type="ARBA" id="ARBA00009690"/>
    </source>
</evidence>
<dbReference type="GO" id="GO:0051258">
    <property type="term" value="P:protein polymerization"/>
    <property type="evidence" value="ECO:0007669"/>
    <property type="project" value="UniProtKB-UniRule"/>
</dbReference>
<dbReference type="GO" id="GO:0043093">
    <property type="term" value="P:FtsZ-dependent cytokinesis"/>
    <property type="evidence" value="ECO:0007669"/>
    <property type="project" value="UniProtKB-UniRule"/>
</dbReference>
<evidence type="ECO:0000259" key="13">
    <source>
        <dbReference type="SMART" id="SM00865"/>
    </source>
</evidence>
<dbReference type="SMART" id="SM00864">
    <property type="entry name" value="Tubulin"/>
    <property type="match status" value="1"/>
</dbReference>
<comment type="similarity">
    <text evidence="1 8 10">Belongs to the FtsZ family.</text>
</comment>
<accession>A0A1L9C457</accession>
<feature type="domain" description="Tubulin/FtsZ 2-layer sandwich" evidence="13">
    <location>
        <begin position="228"/>
        <end position="345"/>
    </location>
</feature>
<feature type="binding site" evidence="8">
    <location>
        <begin position="131"/>
        <end position="133"/>
    </location>
    <ligand>
        <name>GTP</name>
        <dbReference type="ChEBI" id="CHEBI:37565"/>
    </ligand>
</feature>
<evidence type="ECO:0000256" key="7">
    <source>
        <dbReference type="ARBA" id="ARBA00023306"/>
    </source>
</evidence>
<evidence type="ECO:0000313" key="15">
    <source>
        <dbReference type="Proteomes" id="UP000185713"/>
    </source>
</evidence>
<dbReference type="CDD" id="cd02201">
    <property type="entry name" value="FtsZ_type1"/>
    <property type="match status" value="1"/>
</dbReference>
<dbReference type="FunFam" id="3.40.50.1440:FF:000023">
    <property type="entry name" value="Cell division protein FtsZ"/>
    <property type="match status" value="1"/>
</dbReference>
<dbReference type="InterPro" id="IPR020805">
    <property type="entry name" value="Cell_div_FtsZ_CS"/>
</dbReference>
<evidence type="ECO:0000256" key="4">
    <source>
        <dbReference type="ARBA" id="ARBA00022741"/>
    </source>
</evidence>
<feature type="region of interest" description="Disordered" evidence="11">
    <location>
        <begin position="369"/>
        <end position="388"/>
    </location>
</feature>
<dbReference type="STRING" id="523843.SAMN06264941_1759"/>
<feature type="compositionally biased region" description="Low complexity" evidence="11">
    <location>
        <begin position="376"/>
        <end position="388"/>
    </location>
</feature>
<dbReference type="EMBL" id="JWTK01000003">
    <property type="protein sequence ID" value="OJH49241.1"/>
    <property type="molecule type" value="Genomic_DNA"/>
</dbReference>
<feature type="domain" description="Tubulin/FtsZ GTPase" evidence="12">
    <location>
        <begin position="36"/>
        <end position="226"/>
    </location>
</feature>
<keyword evidence="6 8" id="KW-0717">Septation</keyword>
<feature type="binding site" evidence="8">
    <location>
        <position position="165"/>
    </location>
    <ligand>
        <name>GTP</name>
        <dbReference type="ChEBI" id="CHEBI:37565"/>
    </ligand>
</feature>
<dbReference type="InterPro" id="IPR008280">
    <property type="entry name" value="Tub_FtsZ_C"/>
</dbReference>
<gene>
    <name evidence="8" type="primary">ftsZ</name>
    <name evidence="14" type="ORF">MPF_1108</name>
</gene>
<dbReference type="GO" id="GO:0005525">
    <property type="term" value="F:GTP binding"/>
    <property type="evidence" value="ECO:0007669"/>
    <property type="project" value="UniProtKB-UniRule"/>
</dbReference>
<dbReference type="GO" id="GO:0003924">
    <property type="term" value="F:GTPase activity"/>
    <property type="evidence" value="ECO:0007669"/>
    <property type="project" value="UniProtKB-UniRule"/>
</dbReference>
<organism evidence="14 15">
    <name type="scientific">Methanohalophilus portucalensis FDF-1</name>
    <dbReference type="NCBI Taxonomy" id="523843"/>
    <lineage>
        <taxon>Archaea</taxon>
        <taxon>Methanobacteriati</taxon>
        <taxon>Methanobacteriota</taxon>
        <taxon>Stenosarchaea group</taxon>
        <taxon>Methanomicrobia</taxon>
        <taxon>Methanosarcinales</taxon>
        <taxon>Methanosarcinaceae</taxon>
        <taxon>Methanohalophilus</taxon>
    </lineage>
</organism>
<dbReference type="SMART" id="SM00865">
    <property type="entry name" value="Tubulin_C"/>
    <property type="match status" value="1"/>
</dbReference>
<evidence type="ECO:0000256" key="2">
    <source>
        <dbReference type="ARBA" id="ARBA00022490"/>
    </source>
</evidence>
<protein>
    <recommendedName>
        <fullName evidence="8 9">Cell division protein FtsZ</fullName>
    </recommendedName>
</protein>
<dbReference type="InterPro" id="IPR024757">
    <property type="entry name" value="FtsZ_C"/>
</dbReference>
<dbReference type="InterPro" id="IPR018316">
    <property type="entry name" value="Tubulin/FtsZ_2-layer-sand-dom"/>
</dbReference>
<evidence type="ECO:0000259" key="12">
    <source>
        <dbReference type="SMART" id="SM00864"/>
    </source>
</evidence>
<dbReference type="InterPro" id="IPR003008">
    <property type="entry name" value="Tubulin_FtsZ_GTPase"/>
</dbReference>
<evidence type="ECO:0000256" key="11">
    <source>
        <dbReference type="SAM" id="MobiDB-lite"/>
    </source>
</evidence>
<dbReference type="PANTHER" id="PTHR30314">
    <property type="entry name" value="CELL DIVISION PROTEIN FTSZ-RELATED"/>
    <property type="match status" value="1"/>
</dbReference>
<evidence type="ECO:0000256" key="10">
    <source>
        <dbReference type="RuleBase" id="RU003360"/>
    </source>
</evidence>
<keyword evidence="4 8" id="KW-0547">Nucleotide-binding</keyword>
<dbReference type="InterPro" id="IPR045061">
    <property type="entry name" value="FtsZ/CetZ"/>
</dbReference>
<keyword evidence="3 8" id="KW-0132">Cell division</keyword>
<dbReference type="HAMAP" id="MF_00909">
    <property type="entry name" value="FtsZ"/>
    <property type="match status" value="1"/>
</dbReference>
<dbReference type="Gene3D" id="3.40.50.1440">
    <property type="entry name" value="Tubulin/FtsZ, GTPase domain"/>
    <property type="match status" value="1"/>
</dbReference>
<dbReference type="InterPro" id="IPR036525">
    <property type="entry name" value="Tubulin/FtsZ_GTPase_sf"/>
</dbReference>
<dbReference type="Pfam" id="PF12327">
    <property type="entry name" value="FtsZ_C"/>
    <property type="match status" value="1"/>
</dbReference>
<comment type="subunit">
    <text evidence="8">Homodimer. Polymerizes to form a dynamic ring structure in a strictly GTP-dependent manner. Interacts directly with several other division proteins.</text>
</comment>
<dbReference type="PROSITE" id="PS01134">
    <property type="entry name" value="FTSZ_1"/>
    <property type="match status" value="1"/>
</dbReference>
<dbReference type="PANTHER" id="PTHR30314:SF9">
    <property type="entry name" value="CELL DIVISION PROTEIN FTSZ 2"/>
    <property type="match status" value="1"/>
</dbReference>
<comment type="caution">
    <text evidence="14">The sequence shown here is derived from an EMBL/GenBank/DDBJ whole genome shotgun (WGS) entry which is preliminary data.</text>
</comment>